<evidence type="ECO:0000256" key="15">
    <source>
        <dbReference type="PIRSR" id="PIRSR606539-3"/>
    </source>
</evidence>
<feature type="binding site" evidence="14">
    <location>
        <position position="844"/>
    </location>
    <ligand>
        <name>ATP</name>
        <dbReference type="ChEBI" id="CHEBI:30616"/>
    </ligand>
</feature>
<evidence type="ECO:0000256" key="17">
    <source>
        <dbReference type="SAM" id="Coils"/>
    </source>
</evidence>
<organism evidence="22 23">
    <name type="scientific">Porphyridium purpureum</name>
    <name type="common">Red alga</name>
    <name type="synonym">Porphyridium cruentum</name>
    <dbReference type="NCBI Taxonomy" id="35688"/>
    <lineage>
        <taxon>Eukaryota</taxon>
        <taxon>Rhodophyta</taxon>
        <taxon>Bangiophyceae</taxon>
        <taxon>Porphyridiales</taxon>
        <taxon>Porphyridiaceae</taxon>
        <taxon>Porphyridium</taxon>
    </lineage>
</organism>
<dbReference type="SUPFAM" id="SSF81665">
    <property type="entry name" value="Calcium ATPase, transmembrane domain M"/>
    <property type="match status" value="1"/>
</dbReference>
<comment type="cofactor">
    <cofactor evidence="15">
        <name>Mg(2+)</name>
        <dbReference type="ChEBI" id="CHEBI:18420"/>
    </cofactor>
</comment>
<feature type="binding site" evidence="15">
    <location>
        <position position="1005"/>
    </location>
    <ligand>
        <name>Mg(2+)</name>
        <dbReference type="ChEBI" id="CHEBI:18420"/>
    </ligand>
</feature>
<dbReference type="Pfam" id="PF16209">
    <property type="entry name" value="PhoLip_ATPase_N"/>
    <property type="match status" value="1"/>
</dbReference>
<sequence length="1239" mass="138470">MDGKQGGADSPREVAPDAPAMESPADPAAHEHVNFDSTAEAHEMAHAKRLETAYASMRKSRVELKSKDRSPGHRRNRSGIPIGHSRTASLQQAALEAELGGRPDGAPGGPAQDDGAEANAGKSPKGDQPTNALPHASKSFFKRQDEPQKRFCYINERARTDEMGYVQNYVRTTKYTWWNIVPKMIFEQFRRVFNAYYLLVVCISFIPGVSPVAPAVNLVPLIVIVGFGMARELYEDIKRARADRQLNNSPVYITPREAGNTEVEQVRTRDIKVGDILYLRKGDLIPADVLVLASSSTEGTVFMSTANLDGETNLKELGAVCKFTNAARRVDDIAGLRGQVTYMLPDPALDVFEGLLTLETGERYPATEKNLALRGARLRNTHFIYGLVLYAGYDTKEALNMRLPPYKFGEIERSLNYIVIGLFISLLIICMAYATAAYFVTASTRSWYLGVGYVDDPGFGEDVDAGTWWKALATFLILYASYVPVALFVTLELIRVAQTIFLGMDIKMFSRGRPARSTASNLNETLAQIDYICSDKTGTLTENEMKFVSCSVNGKIIDLRKDENAIVRLTGYKRREVYGESTVLNGADAKESSPTSPKDERTAVAVRDFVLAMGLCHNVVPEPKDVDDADSALMNIASADASKGKFSSTDSSVRDVEYQGSSPDEVALVTQARGFGVELLARSKYSVELFAFGQQIMYEMLEEIPFNSDRKRMSTVVRDPTDGKIWLYTKGADNIMLELLDPVQTDVIAKAREDVDFFASEGLRTLILARRELSESEYASWASQLEEAKADLEHLKVRVPETEKLIETNLQYLGISAVEDKLQADLGPTIAFLRDAGIKLWVLTGDKRQTAESIGYSSALLDQTMNVQHIEVSSSEEAGEVVRNLLVEMAGDRLEELIARTEQAPKRWWTRAAWKVKRFLLWKRELVRQDAAEQKRAFSRLSIIIDGISLQYMIDDHADEFMDLCDFCKTVICCRVTPKQKAMVVRMIMTLREKVTLAIGDGANDVGMIQEAQIGCGIYGKEGMNAARAADFSFSEFRMLKRLLFVHGHYNYVRTAGMMNLQFYKNVLFVCSQFFTSTIVFSPGSRCMQTVWHALAVFFVGVFGLSGLVQQSSGLELGWGYFGYALVFACVIIVLVKMLILAHWWNWIYLLSMVVSMGIYFAVPPFFIQVFSDDQLVGVQPQALGSSLLWLYTVLACTVAFFPDFIIYMWNRIAREPTLLDLFQISELKGVSWYLSDFE</sequence>
<feature type="region of interest" description="Disordered" evidence="18">
    <location>
        <begin position="99"/>
        <end position="134"/>
    </location>
</feature>
<feature type="binding site" evidence="15">
    <location>
        <position position="535"/>
    </location>
    <ligand>
        <name>Mg(2+)</name>
        <dbReference type="ChEBI" id="CHEBI:18420"/>
    </ligand>
</feature>
<dbReference type="EC" id="7.6.2.1" evidence="16"/>
<evidence type="ECO:0000256" key="16">
    <source>
        <dbReference type="RuleBase" id="RU362033"/>
    </source>
</evidence>
<dbReference type="Proteomes" id="UP000324585">
    <property type="component" value="Unassembled WGS sequence"/>
</dbReference>
<feature type="binding site" evidence="14">
    <location>
        <position position="1005"/>
    </location>
    <ligand>
        <name>ATP</name>
        <dbReference type="ChEBI" id="CHEBI:30616"/>
    </ligand>
</feature>
<evidence type="ECO:0000259" key="19">
    <source>
        <dbReference type="Pfam" id="PF00122"/>
    </source>
</evidence>
<dbReference type="GO" id="GO:0000287">
    <property type="term" value="F:magnesium ion binding"/>
    <property type="evidence" value="ECO:0007669"/>
    <property type="project" value="UniProtKB-UniRule"/>
</dbReference>
<evidence type="ECO:0000259" key="20">
    <source>
        <dbReference type="Pfam" id="PF16209"/>
    </source>
</evidence>
<dbReference type="InterPro" id="IPR059000">
    <property type="entry name" value="ATPase_P-type_domA"/>
</dbReference>
<feature type="active site" description="4-aspartylphosphate intermediate" evidence="13">
    <location>
        <position position="535"/>
    </location>
</feature>
<feature type="transmembrane region" description="Helical" evidence="16">
    <location>
        <begin position="1091"/>
        <end position="1109"/>
    </location>
</feature>
<dbReference type="OrthoDB" id="377733at2759"/>
<dbReference type="PRINTS" id="PR00119">
    <property type="entry name" value="CATATPASE"/>
</dbReference>
<keyword evidence="23" id="KW-1185">Reference proteome</keyword>
<dbReference type="NCBIfam" id="TIGR01494">
    <property type="entry name" value="ATPase_P-type"/>
    <property type="match status" value="2"/>
</dbReference>
<dbReference type="InterPro" id="IPR018303">
    <property type="entry name" value="ATPase_P-typ_P_site"/>
</dbReference>
<evidence type="ECO:0000256" key="6">
    <source>
        <dbReference type="ARBA" id="ARBA00022741"/>
    </source>
</evidence>
<dbReference type="SUPFAM" id="SSF56784">
    <property type="entry name" value="HAD-like"/>
    <property type="match status" value="1"/>
</dbReference>
<evidence type="ECO:0000256" key="12">
    <source>
        <dbReference type="ARBA" id="ARBA00034036"/>
    </source>
</evidence>
<feature type="binding site" evidence="15">
    <location>
        <position position="537"/>
    </location>
    <ligand>
        <name>Mg(2+)</name>
        <dbReference type="ChEBI" id="CHEBI:18420"/>
    </ligand>
</feature>
<protein>
    <recommendedName>
        <fullName evidence="16">Phospholipid-transporting ATPase</fullName>
        <ecNumber evidence="16">7.6.2.1</ecNumber>
    </recommendedName>
</protein>
<evidence type="ECO:0000313" key="22">
    <source>
        <dbReference type="EMBL" id="KAA8492462.1"/>
    </source>
</evidence>
<keyword evidence="10 16" id="KW-1133">Transmembrane helix</keyword>
<feature type="coiled-coil region" evidence="17">
    <location>
        <begin position="778"/>
        <end position="805"/>
    </location>
</feature>
<dbReference type="InterPro" id="IPR023214">
    <property type="entry name" value="HAD_sf"/>
</dbReference>
<feature type="compositionally biased region" description="Basic and acidic residues" evidence="18">
    <location>
        <begin position="60"/>
        <end position="71"/>
    </location>
</feature>
<feature type="binding site" evidence="15">
    <location>
        <position position="1001"/>
    </location>
    <ligand>
        <name>Mg(2+)</name>
        <dbReference type="ChEBI" id="CHEBI:18420"/>
    </ligand>
</feature>
<dbReference type="Pfam" id="PF13246">
    <property type="entry name" value="Cation_ATPase"/>
    <property type="match status" value="1"/>
</dbReference>
<dbReference type="InterPro" id="IPR036412">
    <property type="entry name" value="HAD-like_sf"/>
</dbReference>
<dbReference type="InterPro" id="IPR008250">
    <property type="entry name" value="ATPase_P-typ_transduc_dom_A_sf"/>
</dbReference>
<dbReference type="InterPro" id="IPR006539">
    <property type="entry name" value="P-type_ATPase_IV"/>
</dbReference>
<reference evidence="23" key="1">
    <citation type="journal article" date="2019" name="Nat. Commun.">
        <title>Expansion of phycobilisome linker gene families in mesophilic red algae.</title>
        <authorList>
            <person name="Lee J."/>
            <person name="Kim D."/>
            <person name="Bhattacharya D."/>
            <person name="Yoon H.S."/>
        </authorList>
    </citation>
    <scope>NUCLEOTIDE SEQUENCE [LARGE SCALE GENOMIC DNA]</scope>
    <source>
        <strain evidence="23">CCMP 1328</strain>
    </source>
</reference>
<dbReference type="Gene3D" id="3.40.50.1000">
    <property type="entry name" value="HAD superfamily/HAD-like"/>
    <property type="match status" value="2"/>
</dbReference>
<comment type="similarity">
    <text evidence="3 16">Belongs to the cation transport ATPase (P-type) (TC 3.A.3) family. Type IV subfamily.</text>
</comment>
<dbReference type="PANTHER" id="PTHR24092">
    <property type="entry name" value="PROBABLE PHOSPHOLIPID-TRANSPORTING ATPASE"/>
    <property type="match status" value="1"/>
</dbReference>
<keyword evidence="17" id="KW-0175">Coiled coil</keyword>
<dbReference type="Pfam" id="PF00122">
    <property type="entry name" value="E1-E2_ATPase"/>
    <property type="match status" value="1"/>
</dbReference>
<evidence type="ECO:0000256" key="3">
    <source>
        <dbReference type="ARBA" id="ARBA00008109"/>
    </source>
</evidence>
<dbReference type="InterPro" id="IPR023299">
    <property type="entry name" value="ATPase_P-typ_cyto_dom_N"/>
</dbReference>
<gene>
    <name evidence="22" type="ORF">FVE85_7969</name>
</gene>
<feature type="binding site" evidence="14">
    <location>
        <position position="975"/>
    </location>
    <ligand>
        <name>ATP</name>
        <dbReference type="ChEBI" id="CHEBI:30616"/>
    </ligand>
</feature>
<keyword evidence="6 14" id="KW-0547">Nucleotide-binding</keyword>
<evidence type="ECO:0000256" key="4">
    <source>
        <dbReference type="ARBA" id="ARBA00022692"/>
    </source>
</evidence>
<evidence type="ECO:0000256" key="9">
    <source>
        <dbReference type="ARBA" id="ARBA00022967"/>
    </source>
</evidence>
<feature type="binding site" evidence="14">
    <location>
        <position position="665"/>
    </location>
    <ligand>
        <name>ATP</name>
        <dbReference type="ChEBI" id="CHEBI:30616"/>
    </ligand>
</feature>
<feature type="binding site" evidence="14">
    <location>
        <position position="535"/>
    </location>
    <ligand>
        <name>ATP</name>
        <dbReference type="ChEBI" id="CHEBI:30616"/>
    </ligand>
</feature>
<feature type="transmembrane region" description="Helical" evidence="16">
    <location>
        <begin position="417"/>
        <end position="440"/>
    </location>
</feature>
<feature type="binding site" evidence="14">
    <location>
        <position position="845"/>
    </location>
    <ligand>
        <name>ATP</name>
        <dbReference type="ChEBI" id="CHEBI:30616"/>
    </ligand>
</feature>
<dbReference type="FunFam" id="3.40.50.1000:FF:000001">
    <property type="entry name" value="Phospholipid-transporting ATPase IC"/>
    <property type="match status" value="1"/>
</dbReference>
<evidence type="ECO:0000256" key="18">
    <source>
        <dbReference type="SAM" id="MobiDB-lite"/>
    </source>
</evidence>
<feature type="domain" description="P-type ATPase N-terminal" evidence="20">
    <location>
        <begin position="153"/>
        <end position="216"/>
    </location>
</feature>
<dbReference type="SFLD" id="SFLDS00003">
    <property type="entry name" value="Haloacid_Dehalogenase"/>
    <property type="match status" value="1"/>
</dbReference>
<evidence type="ECO:0000256" key="5">
    <source>
        <dbReference type="ARBA" id="ARBA00022723"/>
    </source>
</evidence>
<feature type="transmembrane region" description="Helical" evidence="16">
    <location>
        <begin position="1147"/>
        <end position="1168"/>
    </location>
</feature>
<feature type="transmembrane region" description="Helical" evidence="16">
    <location>
        <begin position="1188"/>
        <end position="1210"/>
    </location>
</feature>
<dbReference type="AlphaFoldDB" id="A0A5J4YN94"/>
<evidence type="ECO:0000256" key="10">
    <source>
        <dbReference type="ARBA" id="ARBA00022989"/>
    </source>
</evidence>
<feature type="binding site" evidence="14">
    <location>
        <position position="1004"/>
    </location>
    <ligand>
        <name>ATP</name>
        <dbReference type="ChEBI" id="CHEBI:30616"/>
    </ligand>
</feature>
<dbReference type="GO" id="GO:0045332">
    <property type="term" value="P:phospholipid translocation"/>
    <property type="evidence" value="ECO:0007669"/>
    <property type="project" value="TreeGrafter"/>
</dbReference>
<dbReference type="Pfam" id="PF16212">
    <property type="entry name" value="PhoLip_ATPase_C"/>
    <property type="match status" value="2"/>
</dbReference>
<dbReference type="SUPFAM" id="SSF81653">
    <property type="entry name" value="Calcium ATPase, transduction domain A"/>
    <property type="match status" value="1"/>
</dbReference>
<feature type="binding site" evidence="14">
    <location>
        <position position="730"/>
    </location>
    <ligand>
        <name>ATP</name>
        <dbReference type="ChEBI" id="CHEBI:30616"/>
    </ligand>
</feature>
<keyword evidence="9 16" id="KW-1278">Translocase</keyword>
<dbReference type="OMA" id="DAQITEY"/>
<feature type="compositionally biased region" description="Basic and acidic residues" evidence="18">
    <location>
        <begin position="28"/>
        <end position="51"/>
    </location>
</feature>
<keyword evidence="8 15" id="KW-0460">Magnesium</keyword>
<dbReference type="InterPro" id="IPR023298">
    <property type="entry name" value="ATPase_P-typ_TM_dom_sf"/>
</dbReference>
<evidence type="ECO:0000256" key="2">
    <source>
        <dbReference type="ARBA" id="ARBA00004308"/>
    </source>
</evidence>
<evidence type="ECO:0000256" key="11">
    <source>
        <dbReference type="ARBA" id="ARBA00023136"/>
    </source>
</evidence>
<dbReference type="SFLD" id="SFLDG00002">
    <property type="entry name" value="C1.7:_P-type_atpase_like"/>
    <property type="match status" value="1"/>
</dbReference>
<proteinExistence type="inferred from homology"/>
<dbReference type="InterPro" id="IPR001757">
    <property type="entry name" value="P_typ_ATPase"/>
</dbReference>
<dbReference type="InterPro" id="IPR044492">
    <property type="entry name" value="P_typ_ATPase_HD_dom"/>
</dbReference>
<dbReference type="GO" id="GO:0016887">
    <property type="term" value="F:ATP hydrolysis activity"/>
    <property type="evidence" value="ECO:0007669"/>
    <property type="project" value="InterPro"/>
</dbReference>
<feature type="transmembrane region" description="Helical" evidence="16">
    <location>
        <begin position="471"/>
        <end position="494"/>
    </location>
</feature>
<evidence type="ECO:0000256" key="8">
    <source>
        <dbReference type="ARBA" id="ARBA00022842"/>
    </source>
</evidence>
<feature type="domain" description="P-type ATPase C-terminal" evidence="21">
    <location>
        <begin position="1087"/>
        <end position="1214"/>
    </location>
</feature>
<keyword evidence="7 14" id="KW-0067">ATP-binding</keyword>
<evidence type="ECO:0000259" key="21">
    <source>
        <dbReference type="Pfam" id="PF16212"/>
    </source>
</evidence>
<feature type="binding site" evidence="14">
    <location>
        <position position="536"/>
    </location>
    <ligand>
        <name>ATP</name>
        <dbReference type="ChEBI" id="CHEBI:30616"/>
    </ligand>
</feature>
<dbReference type="EMBL" id="VRMN01000009">
    <property type="protein sequence ID" value="KAA8492462.1"/>
    <property type="molecule type" value="Genomic_DNA"/>
</dbReference>
<evidence type="ECO:0000256" key="7">
    <source>
        <dbReference type="ARBA" id="ARBA00022840"/>
    </source>
</evidence>
<feature type="transmembrane region" description="Helical" evidence="16">
    <location>
        <begin position="192"/>
        <end position="209"/>
    </location>
</feature>
<feature type="transmembrane region" description="Helical" evidence="16">
    <location>
        <begin position="1121"/>
        <end position="1140"/>
    </location>
</feature>
<dbReference type="PROSITE" id="PS00154">
    <property type="entry name" value="ATPASE_E1_E2"/>
    <property type="match status" value="1"/>
</dbReference>
<dbReference type="Gene3D" id="2.70.150.10">
    <property type="entry name" value="Calcium-transporting ATPase, cytoplasmic transduction domain A"/>
    <property type="match status" value="1"/>
</dbReference>
<dbReference type="NCBIfam" id="TIGR01652">
    <property type="entry name" value="ATPase-Plipid"/>
    <property type="match status" value="1"/>
</dbReference>
<evidence type="ECO:0000256" key="13">
    <source>
        <dbReference type="PIRSR" id="PIRSR606539-1"/>
    </source>
</evidence>
<feature type="binding site" evidence="14">
    <location>
        <position position="981"/>
    </location>
    <ligand>
        <name>ATP</name>
        <dbReference type="ChEBI" id="CHEBI:30616"/>
    </ligand>
</feature>
<dbReference type="GO" id="GO:0140326">
    <property type="term" value="F:ATPase-coupled intramembrane lipid transporter activity"/>
    <property type="evidence" value="ECO:0007669"/>
    <property type="project" value="UniProtKB-EC"/>
</dbReference>
<feature type="domain" description="P-type ATPase C-terminal" evidence="21">
    <location>
        <begin position="1027"/>
        <end position="1077"/>
    </location>
</feature>
<evidence type="ECO:0000256" key="14">
    <source>
        <dbReference type="PIRSR" id="PIRSR606539-2"/>
    </source>
</evidence>
<comment type="subcellular location">
    <subcellularLocation>
        <location evidence="2">Endomembrane system</location>
    </subcellularLocation>
    <subcellularLocation>
        <location evidence="1 16">Membrane</location>
        <topology evidence="1 16">Multi-pass membrane protein</topology>
    </subcellularLocation>
</comment>
<evidence type="ECO:0000256" key="1">
    <source>
        <dbReference type="ARBA" id="ARBA00004141"/>
    </source>
</evidence>
<feature type="binding site" evidence="14">
    <location>
        <position position="846"/>
    </location>
    <ligand>
        <name>ATP</name>
        <dbReference type="ChEBI" id="CHEBI:30616"/>
    </ligand>
</feature>
<dbReference type="InterPro" id="IPR032631">
    <property type="entry name" value="P-type_ATPase_N"/>
</dbReference>
<comment type="catalytic activity">
    <reaction evidence="12 16">
        <text>ATP + H2O + phospholipidSide 1 = ADP + phosphate + phospholipidSide 2.</text>
        <dbReference type="EC" id="7.6.2.1"/>
    </reaction>
</comment>
<dbReference type="Gene3D" id="3.40.1110.10">
    <property type="entry name" value="Calcium-transporting ATPase, cytoplasmic domain N"/>
    <property type="match status" value="2"/>
</dbReference>
<dbReference type="GO" id="GO:0005886">
    <property type="term" value="C:plasma membrane"/>
    <property type="evidence" value="ECO:0007669"/>
    <property type="project" value="TreeGrafter"/>
</dbReference>
<evidence type="ECO:0000313" key="23">
    <source>
        <dbReference type="Proteomes" id="UP000324585"/>
    </source>
</evidence>
<feature type="region of interest" description="Disordered" evidence="18">
    <location>
        <begin position="1"/>
        <end position="85"/>
    </location>
</feature>
<keyword evidence="4 16" id="KW-0812">Transmembrane</keyword>
<accession>A0A5J4YN94</accession>
<comment type="caution">
    <text evidence="22">The sequence shown here is derived from an EMBL/GenBank/DDBJ whole genome shotgun (WGS) entry which is preliminary data.</text>
</comment>
<feature type="binding site" evidence="14">
    <location>
        <position position="537"/>
    </location>
    <ligand>
        <name>ATP</name>
        <dbReference type="ChEBI" id="CHEBI:30616"/>
    </ligand>
</feature>
<feature type="domain" description="P-type ATPase A" evidence="19">
    <location>
        <begin position="260"/>
        <end position="313"/>
    </location>
</feature>
<name>A0A5J4YN94_PORPP</name>
<dbReference type="SUPFAM" id="SSF81660">
    <property type="entry name" value="Metal cation-transporting ATPase, ATP-binding domain N"/>
    <property type="match status" value="1"/>
</dbReference>
<keyword evidence="11 16" id="KW-0472">Membrane</keyword>
<feature type="binding site" evidence="14">
    <location>
        <position position="706"/>
    </location>
    <ligand>
        <name>ATP</name>
        <dbReference type="ChEBI" id="CHEBI:30616"/>
    </ligand>
</feature>
<dbReference type="GO" id="GO:0005524">
    <property type="term" value="F:ATP binding"/>
    <property type="evidence" value="ECO:0007669"/>
    <property type="project" value="UniProtKB-UniRule"/>
</dbReference>
<feature type="binding site" evidence="14">
    <location>
        <position position="764"/>
    </location>
    <ligand>
        <name>ATP</name>
        <dbReference type="ChEBI" id="CHEBI:30616"/>
    </ligand>
</feature>
<keyword evidence="5 15" id="KW-0479">Metal-binding</keyword>
<dbReference type="SFLD" id="SFLDF00027">
    <property type="entry name" value="p-type_atpase"/>
    <property type="match status" value="1"/>
</dbReference>
<dbReference type="InterPro" id="IPR032630">
    <property type="entry name" value="P_typ_ATPase_c"/>
</dbReference>